<dbReference type="EMBL" id="JANVFO010000001">
    <property type="protein sequence ID" value="KAJ3737829.1"/>
    <property type="molecule type" value="Genomic_DNA"/>
</dbReference>
<feature type="compositionally biased region" description="Polar residues" evidence="1">
    <location>
        <begin position="368"/>
        <end position="393"/>
    </location>
</feature>
<proteinExistence type="predicted"/>
<keyword evidence="3" id="KW-1185">Reference proteome</keyword>
<organism evidence="2 3">
    <name type="scientific">Lentinula guzmanii</name>
    <dbReference type="NCBI Taxonomy" id="2804957"/>
    <lineage>
        <taxon>Eukaryota</taxon>
        <taxon>Fungi</taxon>
        <taxon>Dikarya</taxon>
        <taxon>Basidiomycota</taxon>
        <taxon>Agaricomycotina</taxon>
        <taxon>Agaricomycetes</taxon>
        <taxon>Agaricomycetidae</taxon>
        <taxon>Agaricales</taxon>
        <taxon>Marasmiineae</taxon>
        <taxon>Omphalotaceae</taxon>
        <taxon>Lentinula</taxon>
    </lineage>
</organism>
<feature type="region of interest" description="Disordered" evidence="1">
    <location>
        <begin position="285"/>
        <end position="321"/>
    </location>
</feature>
<feature type="compositionally biased region" description="Polar residues" evidence="1">
    <location>
        <begin position="288"/>
        <end position="317"/>
    </location>
</feature>
<gene>
    <name evidence="2" type="ORF">DFJ43DRAFT_29786</name>
</gene>
<dbReference type="Proteomes" id="UP001176059">
    <property type="component" value="Unassembled WGS sequence"/>
</dbReference>
<dbReference type="AlphaFoldDB" id="A0AA38JLM2"/>
<feature type="compositionally biased region" description="Low complexity" evidence="1">
    <location>
        <begin position="348"/>
        <end position="363"/>
    </location>
</feature>
<feature type="region of interest" description="Disordered" evidence="1">
    <location>
        <begin position="348"/>
        <end position="476"/>
    </location>
</feature>
<feature type="compositionally biased region" description="Low complexity" evidence="1">
    <location>
        <begin position="464"/>
        <end position="476"/>
    </location>
</feature>
<protein>
    <submittedName>
        <fullName evidence="2">Uncharacterized protein</fullName>
    </submittedName>
</protein>
<accession>A0AA38JLM2</accession>
<evidence type="ECO:0000313" key="3">
    <source>
        <dbReference type="Proteomes" id="UP001176059"/>
    </source>
</evidence>
<name>A0AA38JLM2_9AGAR</name>
<reference evidence="2" key="2">
    <citation type="journal article" date="2023" name="Proc. Natl. Acad. Sci. U.S.A.">
        <title>A global phylogenomic analysis of the shiitake genus Lentinula.</title>
        <authorList>
            <person name="Sierra-Patev S."/>
            <person name="Min B."/>
            <person name="Naranjo-Ortiz M."/>
            <person name="Looney B."/>
            <person name="Konkel Z."/>
            <person name="Slot J.C."/>
            <person name="Sakamoto Y."/>
            <person name="Steenwyk J.L."/>
            <person name="Rokas A."/>
            <person name="Carro J."/>
            <person name="Camarero S."/>
            <person name="Ferreira P."/>
            <person name="Molpeceres G."/>
            <person name="Ruiz-Duenas F.J."/>
            <person name="Serrano A."/>
            <person name="Henrissat B."/>
            <person name="Drula E."/>
            <person name="Hughes K.W."/>
            <person name="Mata J.L."/>
            <person name="Ishikawa N.K."/>
            <person name="Vargas-Isla R."/>
            <person name="Ushijima S."/>
            <person name="Smith C.A."/>
            <person name="Donoghue J."/>
            <person name="Ahrendt S."/>
            <person name="Andreopoulos W."/>
            <person name="He G."/>
            <person name="LaButti K."/>
            <person name="Lipzen A."/>
            <person name="Ng V."/>
            <person name="Riley R."/>
            <person name="Sandor L."/>
            <person name="Barry K."/>
            <person name="Martinez A.T."/>
            <person name="Xiao Y."/>
            <person name="Gibbons J.G."/>
            <person name="Terashima K."/>
            <person name="Grigoriev I.V."/>
            <person name="Hibbett D."/>
        </authorList>
    </citation>
    <scope>NUCLEOTIDE SEQUENCE</scope>
    <source>
        <strain evidence="2">ET3784</strain>
    </source>
</reference>
<feature type="compositionally biased region" description="Low complexity" evidence="1">
    <location>
        <begin position="200"/>
        <end position="209"/>
    </location>
</feature>
<feature type="compositionally biased region" description="Basic and acidic residues" evidence="1">
    <location>
        <begin position="156"/>
        <end position="192"/>
    </location>
</feature>
<comment type="caution">
    <text evidence="2">The sequence shown here is derived from an EMBL/GenBank/DDBJ whole genome shotgun (WGS) entry which is preliminary data.</text>
</comment>
<sequence>MYSVAGATSLQHHGIRANPYKVFVLLPPCDSNPQEAMSSIDLTDVDLIANLVRRQGQELLQGRKDVEDYKNLHTTVLHVVSASKERVENVMKSSSHFQLQLVAMRSDLAKLYAEHEATLAELEFACLDLRATLNLFHSEPSVAAPSELPNSNAESTRAESTRAESTRAESTRAESTRAESTRAESTRAESTRAESINGTSSEASSISDVSVDDEHKRKRYERSETPTAEYTRVAADGSVELNEETVEIAAELETDICITPAPSPHSNGPTLDDFNVVVTPIEQDHTLDSQSNGDNGALSLSSLTSNEADIPPSSSTVYAHPNGPSIASFNSTTSPLTLALSATPAIQASPAPENSFSSSSVPADNKDSTAPSSIPLVSTATAAPQSSNPTCAQSLASRPSSSSLISAPSKTGAPVSAKPQASSSSASVSTPAPIPKSTNAIAGKSNGPPLVSTAPSVPTSISKSTIPVSAKPSSSSSAISTPSLSFGSMQLSVASLKPICAKLPPLDIQKVAQKLCLQAIGSPQTVNYHIFRNPDVLFANNFGRNQTLITVSKNVNNKCSDLTKFSKLWKGHVLLQDSVAKHLYYLGEYESGVDCKLTSTEYELLPQKTKTYLFGRAKGFLPREIQTNAQLLSSMSKDAGIYIAKTELRFTGYSSTIESSLRQEAQKRGFV</sequence>
<evidence type="ECO:0000256" key="1">
    <source>
        <dbReference type="SAM" id="MobiDB-lite"/>
    </source>
</evidence>
<feature type="region of interest" description="Disordered" evidence="1">
    <location>
        <begin position="142"/>
        <end position="231"/>
    </location>
</feature>
<feature type="compositionally biased region" description="Low complexity" evidence="1">
    <location>
        <begin position="394"/>
        <end position="431"/>
    </location>
</feature>
<evidence type="ECO:0000313" key="2">
    <source>
        <dbReference type="EMBL" id="KAJ3737829.1"/>
    </source>
</evidence>
<reference evidence="2" key="1">
    <citation type="submission" date="2022-08" db="EMBL/GenBank/DDBJ databases">
        <authorList>
            <consortium name="DOE Joint Genome Institute"/>
            <person name="Min B."/>
            <person name="Sierra-Patev S."/>
            <person name="Naranjo-Ortiz M."/>
            <person name="Looney B."/>
            <person name="Konkel Z."/>
            <person name="Slot J.C."/>
            <person name="Sakamoto Y."/>
            <person name="Steenwyk J.L."/>
            <person name="Rokas A."/>
            <person name="Carro J."/>
            <person name="Camarero S."/>
            <person name="Ferreira P."/>
            <person name="Molpeceres G."/>
            <person name="Ruiz-duenas F.J."/>
            <person name="Serrano A."/>
            <person name="Henrissat B."/>
            <person name="Drula E."/>
            <person name="Hughes K.W."/>
            <person name="Mata J.L."/>
            <person name="Ishikawa N.K."/>
            <person name="Vargas-Isla R."/>
            <person name="Ushijima S."/>
            <person name="Smith C.A."/>
            <person name="Ahrendt S."/>
            <person name="Andreopoulos W."/>
            <person name="He G."/>
            <person name="LaButti K."/>
            <person name="Lipzen A."/>
            <person name="Ng V."/>
            <person name="Riley R."/>
            <person name="Sandor L."/>
            <person name="Barry K."/>
            <person name="Martinez A.T."/>
            <person name="Xiao Y."/>
            <person name="Gibbons J.G."/>
            <person name="Terashima K."/>
            <person name="Hibbett D.S."/>
            <person name="Grigoriev I.V."/>
        </authorList>
    </citation>
    <scope>NUCLEOTIDE SEQUENCE</scope>
    <source>
        <strain evidence="2">ET3784</strain>
    </source>
</reference>
<feature type="compositionally biased region" description="Polar residues" evidence="1">
    <location>
        <begin position="453"/>
        <end position="463"/>
    </location>
</feature>